<proteinExistence type="predicted"/>
<protein>
    <submittedName>
        <fullName evidence="1">Uncharacterized protein</fullName>
    </submittedName>
</protein>
<name>A0ACC0CLP8_9PEZI</name>
<organism evidence="1 2">
    <name type="scientific">Hypoxylon rubiginosum</name>
    <dbReference type="NCBI Taxonomy" id="110542"/>
    <lineage>
        <taxon>Eukaryota</taxon>
        <taxon>Fungi</taxon>
        <taxon>Dikarya</taxon>
        <taxon>Ascomycota</taxon>
        <taxon>Pezizomycotina</taxon>
        <taxon>Sordariomycetes</taxon>
        <taxon>Xylariomycetidae</taxon>
        <taxon>Xylariales</taxon>
        <taxon>Hypoxylaceae</taxon>
        <taxon>Hypoxylon</taxon>
    </lineage>
</organism>
<dbReference type="Proteomes" id="UP001497680">
    <property type="component" value="Unassembled WGS sequence"/>
</dbReference>
<gene>
    <name evidence="1" type="ORF">F4821DRAFT_265051</name>
</gene>
<comment type="caution">
    <text evidence="1">The sequence shown here is derived from an EMBL/GenBank/DDBJ whole genome shotgun (WGS) entry which is preliminary data.</text>
</comment>
<sequence length="132" mass="14559">MDQVGDNSLEQEGFDLLDLIRNPRRLPYNQQELAQMSAQYTSILQLPSLPPLARPSPQQSSNGLHPFDPNGSLPAAQQVVQPDQDFEMLDVEAELVRELEESFKKVGLEEKVNGKDDGDAQKSGDAPKSGDI</sequence>
<accession>A0ACC0CLP8</accession>
<evidence type="ECO:0000313" key="2">
    <source>
        <dbReference type="Proteomes" id="UP001497680"/>
    </source>
</evidence>
<reference evidence="1 2" key="1">
    <citation type="journal article" date="2022" name="New Phytol.">
        <title>Ecological generalism drives hyperdiversity of secondary metabolite gene clusters in xylarialean endophytes.</title>
        <authorList>
            <person name="Franco M.E.E."/>
            <person name="Wisecaver J.H."/>
            <person name="Arnold A.E."/>
            <person name="Ju Y.M."/>
            <person name="Slot J.C."/>
            <person name="Ahrendt S."/>
            <person name="Moore L.P."/>
            <person name="Eastman K.E."/>
            <person name="Scott K."/>
            <person name="Konkel Z."/>
            <person name="Mondo S.J."/>
            <person name="Kuo A."/>
            <person name="Hayes R.D."/>
            <person name="Haridas S."/>
            <person name="Andreopoulos B."/>
            <person name="Riley R."/>
            <person name="LaButti K."/>
            <person name="Pangilinan J."/>
            <person name="Lipzen A."/>
            <person name="Amirebrahimi M."/>
            <person name="Yan J."/>
            <person name="Adam C."/>
            <person name="Keymanesh K."/>
            <person name="Ng V."/>
            <person name="Louie K."/>
            <person name="Northen T."/>
            <person name="Drula E."/>
            <person name="Henrissat B."/>
            <person name="Hsieh H.M."/>
            <person name="Youens-Clark K."/>
            <person name="Lutzoni F."/>
            <person name="Miadlikowska J."/>
            <person name="Eastwood D.C."/>
            <person name="Hamelin R.C."/>
            <person name="Grigoriev I.V."/>
            <person name="U'Ren J.M."/>
        </authorList>
    </citation>
    <scope>NUCLEOTIDE SEQUENCE [LARGE SCALE GENOMIC DNA]</scope>
    <source>
        <strain evidence="1 2">ER1909</strain>
    </source>
</reference>
<evidence type="ECO:0000313" key="1">
    <source>
        <dbReference type="EMBL" id="KAI6081307.1"/>
    </source>
</evidence>
<dbReference type="EMBL" id="MU394400">
    <property type="protein sequence ID" value="KAI6081307.1"/>
    <property type="molecule type" value="Genomic_DNA"/>
</dbReference>
<keyword evidence="2" id="KW-1185">Reference proteome</keyword>